<dbReference type="GO" id="GO:0008168">
    <property type="term" value="F:methyltransferase activity"/>
    <property type="evidence" value="ECO:0007669"/>
    <property type="project" value="UniProtKB-KW"/>
</dbReference>
<keyword evidence="2" id="KW-0489">Methyltransferase</keyword>
<organism evidence="2 3">
    <name type="scientific">Paludibaculum fermentans</name>
    <dbReference type="NCBI Taxonomy" id="1473598"/>
    <lineage>
        <taxon>Bacteria</taxon>
        <taxon>Pseudomonadati</taxon>
        <taxon>Acidobacteriota</taxon>
        <taxon>Terriglobia</taxon>
        <taxon>Bryobacterales</taxon>
        <taxon>Bryobacteraceae</taxon>
        <taxon>Paludibaculum</taxon>
    </lineage>
</organism>
<keyword evidence="3" id="KW-1185">Reference proteome</keyword>
<gene>
    <name evidence="2" type="ORF">IRI77_17775</name>
</gene>
<evidence type="ECO:0000259" key="1">
    <source>
        <dbReference type="Pfam" id="PF13847"/>
    </source>
</evidence>
<dbReference type="InterPro" id="IPR029063">
    <property type="entry name" value="SAM-dependent_MTases_sf"/>
</dbReference>
<dbReference type="GO" id="GO:0032259">
    <property type="term" value="P:methylation"/>
    <property type="evidence" value="ECO:0007669"/>
    <property type="project" value="UniProtKB-KW"/>
</dbReference>
<dbReference type="CDD" id="cd02440">
    <property type="entry name" value="AdoMet_MTases"/>
    <property type="match status" value="1"/>
</dbReference>
<dbReference type="PANTHER" id="PTHR43861">
    <property type="entry name" value="TRANS-ACONITATE 2-METHYLTRANSFERASE-RELATED"/>
    <property type="match status" value="1"/>
</dbReference>
<sequence length="261" mass="28830">MHAQSHRSDARILGRRTLEQDHRHLARLLRPGLSVLDVGCAAGAITAGIAKAVGSEGQVVGVDRDPVHLESARVRCGDFANLHFEQGDATTLDYPAQFDVVTAARTLQWIAEPGQAVAAMARAVKPGGLVVILDYNHADNAWDPAPPGEFQRFYQAFLDWRQAHHLDNRMADHLPALLEAAGLVEVETHLQDEVSERGQPDFPQRTTLWVEVIDSVGAQVAQGGFFPEAELPRVRSLYSEWVRTELIRQTLAMRTVTGRRP</sequence>
<reference evidence="2 3" key="1">
    <citation type="submission" date="2020-10" db="EMBL/GenBank/DDBJ databases">
        <title>Complete genome sequence of Paludibaculum fermentans P105T, a facultatively anaerobic acidobacterium capable of dissimilatory Fe(III) reduction.</title>
        <authorList>
            <person name="Dedysh S.N."/>
            <person name="Beletsky A.V."/>
            <person name="Kulichevskaya I.S."/>
            <person name="Mardanov A.V."/>
            <person name="Ravin N.V."/>
        </authorList>
    </citation>
    <scope>NUCLEOTIDE SEQUENCE [LARGE SCALE GENOMIC DNA]</scope>
    <source>
        <strain evidence="2 3">P105</strain>
    </source>
</reference>
<dbReference type="RefSeq" id="WP_194453372.1">
    <property type="nucleotide sequence ID" value="NZ_CP063849.1"/>
</dbReference>
<dbReference type="Gene3D" id="3.40.50.150">
    <property type="entry name" value="Vaccinia Virus protein VP39"/>
    <property type="match status" value="1"/>
</dbReference>
<dbReference type="SUPFAM" id="SSF53335">
    <property type="entry name" value="S-adenosyl-L-methionine-dependent methyltransferases"/>
    <property type="match status" value="1"/>
</dbReference>
<evidence type="ECO:0000313" key="2">
    <source>
        <dbReference type="EMBL" id="QOY91718.1"/>
    </source>
</evidence>
<accession>A0A7S7SPB1</accession>
<proteinExistence type="predicted"/>
<dbReference type="InterPro" id="IPR025714">
    <property type="entry name" value="Methyltranfer_dom"/>
</dbReference>
<feature type="domain" description="Methyltransferase" evidence="1">
    <location>
        <begin position="31"/>
        <end position="139"/>
    </location>
</feature>
<protein>
    <submittedName>
        <fullName evidence="2">Methyltransferase domain-containing protein</fullName>
    </submittedName>
</protein>
<dbReference type="Proteomes" id="UP000593892">
    <property type="component" value="Chromosome"/>
</dbReference>
<name>A0A7S7SPB1_PALFE</name>
<keyword evidence="2" id="KW-0808">Transferase</keyword>
<evidence type="ECO:0000313" key="3">
    <source>
        <dbReference type="Proteomes" id="UP000593892"/>
    </source>
</evidence>
<dbReference type="AlphaFoldDB" id="A0A7S7SPB1"/>
<dbReference type="EMBL" id="CP063849">
    <property type="protein sequence ID" value="QOY91718.1"/>
    <property type="molecule type" value="Genomic_DNA"/>
</dbReference>
<dbReference type="Pfam" id="PF13847">
    <property type="entry name" value="Methyltransf_31"/>
    <property type="match status" value="1"/>
</dbReference>
<dbReference type="KEGG" id="pfer:IRI77_17775"/>